<dbReference type="EMBL" id="WHOR01000016">
    <property type="protein sequence ID" value="NUB18369.1"/>
    <property type="molecule type" value="Genomic_DNA"/>
</dbReference>
<keyword evidence="2" id="KW-1185">Reference proteome</keyword>
<organism evidence="1 2">
    <name type="scientific">Azospirillum formosense</name>
    <dbReference type="NCBI Taxonomy" id="861533"/>
    <lineage>
        <taxon>Bacteria</taxon>
        <taxon>Pseudomonadati</taxon>
        <taxon>Pseudomonadota</taxon>
        <taxon>Alphaproteobacteria</taxon>
        <taxon>Rhodospirillales</taxon>
        <taxon>Azospirillaceae</taxon>
        <taxon>Azospirillum</taxon>
    </lineage>
</organism>
<protein>
    <submittedName>
        <fullName evidence="1">Uncharacterized protein</fullName>
    </submittedName>
</protein>
<accession>A0ABX2KP18</accession>
<evidence type="ECO:0000313" key="2">
    <source>
        <dbReference type="Proteomes" id="UP000639419"/>
    </source>
</evidence>
<comment type="caution">
    <text evidence="1">The sequence shown here is derived from an EMBL/GenBank/DDBJ whole genome shotgun (WGS) entry which is preliminary data.</text>
</comment>
<gene>
    <name evidence="1" type="ORF">GBZ26_03910</name>
</gene>
<reference evidence="1 2" key="1">
    <citation type="submission" date="2019-10" db="EMBL/GenBank/DDBJ databases">
        <title>Genome sequence of Azospirillum formosense CC-Nfb-7.</title>
        <authorList>
            <person name="Ambrosini A."/>
            <person name="Sant'Anna F.H."/>
            <person name="Cassan F.D."/>
            <person name="Souza E.M."/>
            <person name="Passaglia L.M.P."/>
        </authorList>
    </citation>
    <scope>NUCLEOTIDE SEQUENCE [LARGE SCALE GENOMIC DNA]</scope>
    <source>
        <strain evidence="1 2">CC-NFb-7</strain>
    </source>
</reference>
<dbReference type="RefSeq" id="WP_174437680.1">
    <property type="nucleotide sequence ID" value="NZ_BAABCC010000057.1"/>
</dbReference>
<name>A0ABX2KP18_9PROT</name>
<evidence type="ECO:0000313" key="1">
    <source>
        <dbReference type="EMBL" id="NUB18369.1"/>
    </source>
</evidence>
<sequence length="79" mass="8615">MIVALDVLTGWPSRLEELFGRISSEVARAKLLDSIPAPSGALTVLYVLAVHGNEMLNALTAKREFLRLMASADSCRRMA</sequence>
<dbReference type="Proteomes" id="UP000639419">
    <property type="component" value="Unassembled WGS sequence"/>
</dbReference>
<proteinExistence type="predicted"/>